<feature type="transmembrane region" description="Helical" evidence="1">
    <location>
        <begin position="107"/>
        <end position="126"/>
    </location>
</feature>
<feature type="transmembrane region" description="Helical" evidence="1">
    <location>
        <begin position="74"/>
        <end position="95"/>
    </location>
</feature>
<keyword evidence="1" id="KW-0812">Transmembrane</keyword>
<protein>
    <recommendedName>
        <fullName evidence="4">DUF1761 domain-containing protein</fullName>
    </recommendedName>
</protein>
<gene>
    <name evidence="2" type="ORF">A2Y57_02055</name>
</gene>
<reference evidence="2 3" key="1">
    <citation type="journal article" date="2016" name="Nat. Commun.">
        <title>Thousands of microbial genomes shed light on interconnected biogeochemical processes in an aquifer system.</title>
        <authorList>
            <person name="Anantharaman K."/>
            <person name="Brown C.T."/>
            <person name="Hug L.A."/>
            <person name="Sharon I."/>
            <person name="Castelle C.J."/>
            <person name="Probst A.J."/>
            <person name="Thomas B.C."/>
            <person name="Singh A."/>
            <person name="Wilkins M.J."/>
            <person name="Karaoz U."/>
            <person name="Brodie E.L."/>
            <person name="Williams K.H."/>
            <person name="Hubbard S.S."/>
            <person name="Banfield J.F."/>
        </authorList>
    </citation>
    <scope>NUCLEOTIDE SEQUENCE [LARGE SCALE GENOMIC DNA]</scope>
</reference>
<keyword evidence="1" id="KW-0472">Membrane</keyword>
<dbReference type="AlphaFoldDB" id="A0A1G1WAB5"/>
<comment type="caution">
    <text evidence="2">The sequence shown here is derived from an EMBL/GenBank/DDBJ whole genome shotgun (WGS) entry which is preliminary data.</text>
</comment>
<keyword evidence="1" id="KW-1133">Transmembrane helix</keyword>
<dbReference type="Proteomes" id="UP000177103">
    <property type="component" value="Unassembled WGS sequence"/>
</dbReference>
<evidence type="ECO:0008006" key="4">
    <source>
        <dbReference type="Google" id="ProtNLM"/>
    </source>
</evidence>
<sequence length="130" mass="13872">MVPRSFIAGTGATIVGLLVGGVLGTYGGWTPLLDLANTLIGSWIIAITLGVILVYLYGYLGFVNFLPGTAATKGVIYGLLVWVLLLIIGAIAPYFKDAVYTQPVGTTLFNTAILHIVWGSVLGYLYEQKF</sequence>
<proteinExistence type="predicted"/>
<evidence type="ECO:0000313" key="2">
    <source>
        <dbReference type="EMBL" id="OGY24605.1"/>
    </source>
</evidence>
<feature type="transmembrane region" description="Helical" evidence="1">
    <location>
        <begin position="40"/>
        <end position="62"/>
    </location>
</feature>
<evidence type="ECO:0000256" key="1">
    <source>
        <dbReference type="SAM" id="Phobius"/>
    </source>
</evidence>
<dbReference type="EMBL" id="MHCQ01000020">
    <property type="protein sequence ID" value="OGY24605.1"/>
    <property type="molecule type" value="Genomic_DNA"/>
</dbReference>
<name>A0A1G1WAB5_9BACT</name>
<evidence type="ECO:0000313" key="3">
    <source>
        <dbReference type="Proteomes" id="UP000177103"/>
    </source>
</evidence>
<accession>A0A1G1WAB5</accession>
<organism evidence="2 3">
    <name type="scientific">Candidatus Woykebacteria bacterium RBG_13_40_7b</name>
    <dbReference type="NCBI Taxonomy" id="1802594"/>
    <lineage>
        <taxon>Bacteria</taxon>
        <taxon>Candidatus Woykeibacteriota</taxon>
    </lineage>
</organism>